<accession>A0A2N4UW01</accession>
<feature type="signal peptide" evidence="2">
    <location>
        <begin position="1"/>
        <end position="23"/>
    </location>
</feature>
<organism evidence="3 4">
    <name type="scientific">Photobacterium carnosum</name>
    <dbReference type="NCBI Taxonomy" id="2023717"/>
    <lineage>
        <taxon>Bacteria</taxon>
        <taxon>Pseudomonadati</taxon>
        <taxon>Pseudomonadota</taxon>
        <taxon>Gammaproteobacteria</taxon>
        <taxon>Vibrionales</taxon>
        <taxon>Vibrionaceae</taxon>
        <taxon>Photobacterium</taxon>
    </lineage>
</organism>
<dbReference type="GeneID" id="69965849"/>
<feature type="chain" id="PRO_5014794759" description="Flagellar biosynthesis protein FlgP" evidence="2">
    <location>
        <begin position="24"/>
        <end position="217"/>
    </location>
</feature>
<dbReference type="AlphaFoldDB" id="A0A2N4UW01"/>
<sequence>MKLHTSKNVIAATMISLLLVGCASNGVDDYVKAQKQQHERAVEVEQQRFDDIPDWFLNVPANTTDSIYAVGTANTNNLQYSLNQAKLNAEFGLAKALNQEITGRERQYMHQGTDGNVQMDGDNVITKFVDPTDIVGVHTVKNKVQYSDGKYIVYTLLNLDVNQQRQMLKSKGVDLTAISASHAYQDVKKEAAQRKEAKIEEAKSKQATLRQNLAMQE</sequence>
<evidence type="ECO:0000313" key="3">
    <source>
        <dbReference type="EMBL" id="PLC59204.1"/>
    </source>
</evidence>
<gene>
    <name evidence="3" type="ORF">CIK00_02770</name>
</gene>
<comment type="caution">
    <text evidence="3">The sequence shown here is derived from an EMBL/GenBank/DDBJ whole genome shotgun (WGS) entry which is preliminary data.</text>
</comment>
<proteinExistence type="predicted"/>
<reference evidence="3 4" key="1">
    <citation type="journal article" date="2018" name="Syst. Appl. Microbiol.">
        <title>Photobacterium carnosum sp. nov., isolated from spoiled modified atmosphere packaged poultry meat.</title>
        <authorList>
            <person name="Hilgarth M."/>
            <person name="Fuertes S."/>
            <person name="Ehrmann M."/>
            <person name="Vogel R.F."/>
        </authorList>
    </citation>
    <scope>NUCLEOTIDE SEQUENCE [LARGE SCALE GENOMIC DNA]</scope>
    <source>
        <strain evidence="3 4">TMW 2.2021</strain>
    </source>
</reference>
<evidence type="ECO:0008006" key="5">
    <source>
        <dbReference type="Google" id="ProtNLM"/>
    </source>
</evidence>
<evidence type="ECO:0000313" key="4">
    <source>
        <dbReference type="Proteomes" id="UP000234420"/>
    </source>
</evidence>
<evidence type="ECO:0000256" key="1">
    <source>
        <dbReference type="SAM" id="MobiDB-lite"/>
    </source>
</evidence>
<name>A0A2N4UW01_9GAMM</name>
<evidence type="ECO:0000256" key="2">
    <source>
        <dbReference type="SAM" id="SignalP"/>
    </source>
</evidence>
<dbReference type="Proteomes" id="UP000234420">
    <property type="component" value="Unassembled WGS sequence"/>
</dbReference>
<dbReference type="RefSeq" id="WP_101767407.1">
    <property type="nucleotide sequence ID" value="NZ_BPPU01000003.1"/>
</dbReference>
<keyword evidence="4" id="KW-1185">Reference proteome</keyword>
<dbReference type="EMBL" id="NPIB01000002">
    <property type="protein sequence ID" value="PLC59204.1"/>
    <property type="molecule type" value="Genomic_DNA"/>
</dbReference>
<feature type="compositionally biased region" description="Polar residues" evidence="1">
    <location>
        <begin position="205"/>
        <end position="217"/>
    </location>
</feature>
<keyword evidence="2" id="KW-0732">Signal</keyword>
<feature type="region of interest" description="Disordered" evidence="1">
    <location>
        <begin position="198"/>
        <end position="217"/>
    </location>
</feature>
<protein>
    <recommendedName>
        <fullName evidence="5">Flagellar biosynthesis protein FlgP</fullName>
    </recommendedName>
</protein>
<dbReference type="PROSITE" id="PS51257">
    <property type="entry name" value="PROKAR_LIPOPROTEIN"/>
    <property type="match status" value="1"/>
</dbReference>